<evidence type="ECO:0000256" key="4">
    <source>
        <dbReference type="PROSITE-ProRule" id="PRU00409"/>
    </source>
</evidence>
<name>A0A315XK90_9EURY</name>
<dbReference type="PANTHER" id="PTHR43585">
    <property type="entry name" value="FUMIPYRROLE BIOSYNTHESIS PROTEIN C"/>
    <property type="match status" value="1"/>
</dbReference>
<keyword evidence="3 4" id="KW-0067">ATP-binding</keyword>
<dbReference type="SMART" id="SM01209">
    <property type="entry name" value="GARS_A"/>
    <property type="match status" value="1"/>
</dbReference>
<comment type="caution">
    <text evidence="6">The sequence shown here is derived from an EMBL/GenBank/DDBJ whole genome shotgun (WGS) entry which is preliminary data.</text>
</comment>
<evidence type="ECO:0000256" key="1">
    <source>
        <dbReference type="ARBA" id="ARBA00022598"/>
    </source>
</evidence>
<dbReference type="SUPFAM" id="SSF56059">
    <property type="entry name" value="Glutathione synthetase ATP-binding domain-like"/>
    <property type="match status" value="1"/>
</dbReference>
<evidence type="ECO:0000259" key="5">
    <source>
        <dbReference type="PROSITE" id="PS50975"/>
    </source>
</evidence>
<evidence type="ECO:0000313" key="6">
    <source>
        <dbReference type="EMBL" id="PWB85393.1"/>
    </source>
</evidence>
<dbReference type="EC" id="6.3.4.13" evidence="6"/>
<dbReference type="EMBL" id="MZGS01000028">
    <property type="protein sequence ID" value="PWB85393.1"/>
    <property type="molecule type" value="Genomic_DNA"/>
</dbReference>
<dbReference type="GO" id="GO:0046872">
    <property type="term" value="F:metal ion binding"/>
    <property type="evidence" value="ECO:0007669"/>
    <property type="project" value="InterPro"/>
</dbReference>
<sequence>MRNIIIVQCMSTGKNYVQDIIDRNCNPIVLEMKPFGDSEDALIYQEEVKSEYESIENDFDLIYEKDSYEETLEMVRKFDPVVIVPGTEDGVILATKLANDLNLLCNPMESIDAITLKNEMQNRLAENNLRSIKGRVVRSLDEAIEYYDKENLKEVVVKPVYSAASVGVRLCSDRQEMIDAVTEVFSLTGVYGNELTELVIQERINGQEYVVDTVSCDGVHRVTLVWKYNKIKTPEGGNIYDYDITVNELGIGEAELVEYAYDVADALGIKYGPVHGEYMVDEKGPVLIEVNCRPHGSSMDAKFLDMISGQHETDSSLDSYLNPEKFNLERLKGYHPFAQGVVKSFIVPKDLIAKSSPMDSLGINLKSVYKTDVSIKKPQAFHKTQDLETIGGTVYLVHEDPLQVQKDVDFLRNVEKRAFQLVLSEELHENVDIDEEKIKNDTASLINDIKPYGTCLLVTEDIYDDLDLSQVTEENLDDVKGKFNCVVINLNRSLVNKKDDEIARLFLNILDKVKFGGLVFIPKTTYDYMPNSRLGAEALVKVLDFKIEMPLHKLNRMIIASRI</sequence>
<dbReference type="PROSITE" id="PS50975">
    <property type="entry name" value="ATP_GRASP"/>
    <property type="match status" value="1"/>
</dbReference>
<reference evidence="6 7" key="1">
    <citation type="submission" date="2017-03" db="EMBL/GenBank/DDBJ databases">
        <title>Genome sequence of Methanobrevibacter thaueri.</title>
        <authorList>
            <person name="Poehlein A."/>
            <person name="Seedorf H."/>
            <person name="Daniel R."/>
        </authorList>
    </citation>
    <scope>NUCLEOTIDE SEQUENCE [LARGE SCALE GENOMIC DNA]</scope>
    <source>
        <strain evidence="6 7">DSM 11995</strain>
    </source>
</reference>
<feature type="domain" description="ATP-grasp" evidence="5">
    <location>
        <begin position="121"/>
        <end position="321"/>
    </location>
</feature>
<dbReference type="InterPro" id="IPR011761">
    <property type="entry name" value="ATP-grasp"/>
</dbReference>
<dbReference type="OrthoDB" id="77657at2157"/>
<dbReference type="Gene3D" id="3.30.470.20">
    <property type="entry name" value="ATP-grasp fold, B domain"/>
    <property type="match status" value="1"/>
</dbReference>
<protein>
    <submittedName>
        <fullName evidence="6">Phosphoribosylamine--glycine ligase</fullName>
        <ecNumber evidence="6">6.3.4.13</ecNumber>
    </submittedName>
</protein>
<dbReference type="Pfam" id="PF13535">
    <property type="entry name" value="ATP-grasp_4"/>
    <property type="match status" value="1"/>
</dbReference>
<dbReference type="RefSeq" id="WP_116592868.1">
    <property type="nucleotide sequence ID" value="NZ_MZGS01000028.1"/>
</dbReference>
<organism evidence="6 7">
    <name type="scientific">Methanobrevibacter thaueri</name>
    <dbReference type="NCBI Taxonomy" id="190975"/>
    <lineage>
        <taxon>Archaea</taxon>
        <taxon>Methanobacteriati</taxon>
        <taxon>Methanobacteriota</taxon>
        <taxon>Methanomada group</taxon>
        <taxon>Methanobacteria</taxon>
        <taxon>Methanobacteriales</taxon>
        <taxon>Methanobacteriaceae</taxon>
        <taxon>Methanobrevibacter</taxon>
    </lineage>
</organism>
<dbReference type="InterPro" id="IPR052032">
    <property type="entry name" value="ATP-dep_AA_Ligase"/>
</dbReference>
<dbReference type="GO" id="GO:0004637">
    <property type="term" value="F:phosphoribosylamine-glycine ligase activity"/>
    <property type="evidence" value="ECO:0007669"/>
    <property type="project" value="UniProtKB-EC"/>
</dbReference>
<accession>A0A315XK90</accession>
<evidence type="ECO:0000256" key="3">
    <source>
        <dbReference type="ARBA" id="ARBA00022840"/>
    </source>
</evidence>
<keyword evidence="2 4" id="KW-0547">Nucleotide-binding</keyword>
<keyword evidence="1 6" id="KW-0436">Ligase</keyword>
<gene>
    <name evidence="6" type="primary">purD_1</name>
    <name evidence="6" type="ORF">MBBTH_19930</name>
</gene>
<dbReference type="PANTHER" id="PTHR43585:SF2">
    <property type="entry name" value="ATP-GRASP ENZYME FSQD"/>
    <property type="match status" value="1"/>
</dbReference>
<dbReference type="AlphaFoldDB" id="A0A315XK90"/>
<evidence type="ECO:0000256" key="2">
    <source>
        <dbReference type="ARBA" id="ARBA00022741"/>
    </source>
</evidence>
<keyword evidence="7" id="KW-1185">Reference proteome</keyword>
<dbReference type="GO" id="GO:0005524">
    <property type="term" value="F:ATP binding"/>
    <property type="evidence" value="ECO:0007669"/>
    <property type="project" value="UniProtKB-UniRule"/>
</dbReference>
<evidence type="ECO:0000313" key="7">
    <source>
        <dbReference type="Proteomes" id="UP000251717"/>
    </source>
</evidence>
<proteinExistence type="predicted"/>
<dbReference type="Proteomes" id="UP000251717">
    <property type="component" value="Unassembled WGS sequence"/>
</dbReference>